<dbReference type="Proteomes" id="UP000547976">
    <property type="component" value="Unassembled WGS sequence"/>
</dbReference>
<evidence type="ECO:0000256" key="1">
    <source>
        <dbReference type="SAM" id="SignalP"/>
    </source>
</evidence>
<sequence length="180" mass="20408">MYRYIITALLGVVAMAYDTSTSTPYTSNQDRGTALPDTHISSPKGLSERLSIRRICNLHKGITDIQTARPSKPTTCLSLLDLDENRFPWNETDKLCVPTTREFGIAKAVIMLAWDVTSEKLDDKTNKEWWQLAKTCASILQDPSDRNVYLREFLPKIESDGIDGWEKICIENSWPIPVKS</sequence>
<accession>A0A8H5KU68</accession>
<dbReference type="GeneID" id="59313369"/>
<organism evidence="2 3">
    <name type="scientific">Gibberella subglutinans</name>
    <name type="common">Fusarium subglutinans</name>
    <dbReference type="NCBI Taxonomy" id="42677"/>
    <lineage>
        <taxon>Eukaryota</taxon>
        <taxon>Fungi</taxon>
        <taxon>Dikarya</taxon>
        <taxon>Ascomycota</taxon>
        <taxon>Pezizomycotina</taxon>
        <taxon>Sordariomycetes</taxon>
        <taxon>Hypocreomycetidae</taxon>
        <taxon>Hypocreales</taxon>
        <taxon>Nectriaceae</taxon>
        <taxon>Fusarium</taxon>
        <taxon>Fusarium fujikuroi species complex</taxon>
    </lineage>
</organism>
<evidence type="ECO:0000313" key="2">
    <source>
        <dbReference type="EMBL" id="KAF5578711.1"/>
    </source>
</evidence>
<feature type="signal peptide" evidence="1">
    <location>
        <begin position="1"/>
        <end position="16"/>
    </location>
</feature>
<dbReference type="EMBL" id="JAAOAV010000388">
    <property type="protein sequence ID" value="KAF5578711.1"/>
    <property type="molecule type" value="Genomic_DNA"/>
</dbReference>
<protein>
    <submittedName>
        <fullName evidence="2">Uncharacterized protein</fullName>
    </submittedName>
</protein>
<feature type="chain" id="PRO_5034840526" evidence="1">
    <location>
        <begin position="17"/>
        <end position="180"/>
    </location>
</feature>
<dbReference type="RefSeq" id="XP_036530800.1">
    <property type="nucleotide sequence ID" value="XM_036678651.1"/>
</dbReference>
<comment type="caution">
    <text evidence="2">The sequence shown here is derived from an EMBL/GenBank/DDBJ whole genome shotgun (WGS) entry which is preliminary data.</text>
</comment>
<dbReference type="OrthoDB" id="5080925at2759"/>
<keyword evidence="1" id="KW-0732">Signal</keyword>
<gene>
    <name evidence="2" type="ORF">FSUBG_13729</name>
</gene>
<name>A0A8H5KU68_GIBSU</name>
<reference evidence="2 3" key="1">
    <citation type="submission" date="2020-05" db="EMBL/GenBank/DDBJ databases">
        <title>Identification and distribution of gene clusters putatively required for synthesis of sphingolipid metabolism inhibitors in phylogenetically diverse species of the filamentous fungus Fusarium.</title>
        <authorList>
            <person name="Kim H.-S."/>
            <person name="Busman M."/>
            <person name="Brown D.W."/>
            <person name="Divon H."/>
            <person name="Uhlig S."/>
            <person name="Proctor R.H."/>
        </authorList>
    </citation>
    <scope>NUCLEOTIDE SEQUENCE [LARGE SCALE GENOMIC DNA]</scope>
    <source>
        <strain evidence="2 3">NRRL 66333</strain>
    </source>
</reference>
<proteinExistence type="predicted"/>
<evidence type="ECO:0000313" key="3">
    <source>
        <dbReference type="Proteomes" id="UP000547976"/>
    </source>
</evidence>
<keyword evidence="3" id="KW-1185">Reference proteome</keyword>
<dbReference type="AlphaFoldDB" id="A0A8H5KU68"/>